<dbReference type="Proteomes" id="UP000677913">
    <property type="component" value="Unassembled WGS sequence"/>
</dbReference>
<protein>
    <recommendedName>
        <fullName evidence="2">enoyl-CoA hydratase</fullName>
        <ecNumber evidence="2">4.2.1.17</ecNumber>
    </recommendedName>
</protein>
<dbReference type="InterPro" id="IPR001753">
    <property type="entry name" value="Enoyl-CoA_hydra/iso"/>
</dbReference>
<gene>
    <name evidence="8" type="ORF">KGA66_02200</name>
</gene>
<dbReference type="Gene3D" id="1.10.12.10">
    <property type="entry name" value="Lyase 2-enoyl-coa Hydratase, Chain A, domain 2"/>
    <property type="match status" value="1"/>
</dbReference>
<dbReference type="Gene3D" id="3.90.226.10">
    <property type="entry name" value="2-enoyl-CoA Hydratase, Chain A, domain 1"/>
    <property type="match status" value="1"/>
</dbReference>
<dbReference type="AlphaFoldDB" id="A0A8J7WGP5"/>
<accession>A0A8J7WGP5</accession>
<keyword evidence="4" id="KW-0456">Lyase</keyword>
<dbReference type="InterPro" id="IPR029045">
    <property type="entry name" value="ClpP/crotonase-like_dom_sf"/>
</dbReference>
<evidence type="ECO:0000313" key="8">
    <source>
        <dbReference type="EMBL" id="MBS2961843.1"/>
    </source>
</evidence>
<evidence type="ECO:0000256" key="3">
    <source>
        <dbReference type="ARBA" id="ARBA00023098"/>
    </source>
</evidence>
<dbReference type="Pfam" id="PF00378">
    <property type="entry name" value="ECH_1"/>
    <property type="match status" value="1"/>
</dbReference>
<dbReference type="FunFam" id="1.10.12.10:FF:000001">
    <property type="entry name" value="Probable enoyl-CoA hydratase, mitochondrial"/>
    <property type="match status" value="1"/>
</dbReference>
<keyword evidence="9" id="KW-1185">Reference proteome</keyword>
<comment type="catalytic activity">
    <reaction evidence="5">
        <text>a (3S)-3-hydroxyacyl-CoA = a (2E)-enoyl-CoA + H2O</text>
        <dbReference type="Rhea" id="RHEA:16105"/>
        <dbReference type="ChEBI" id="CHEBI:15377"/>
        <dbReference type="ChEBI" id="CHEBI:57318"/>
        <dbReference type="ChEBI" id="CHEBI:58856"/>
        <dbReference type="EC" id="4.2.1.17"/>
    </reaction>
</comment>
<sequence length="256" mass="26978">MRIEVAEQNPRVATIRIDRPKLNPLDSRVQAELKQAAQHVTGDDGLRAVVLYGGPVAFAAGADIKEMAQLSYTDMVRRSGALQDSFTAIARIPKPVIAAVTGFALGGGCELALCADLRVAAVDAKFGQPEIKLGLIPGAGGTQRLARLVGPARAKDLVFTGRMVGGEEALRIGLVDRVLAPQQVYPNALAWAAELAAGPAFALRAAKEAIDRGLETDLATGLEIERAQFAGLFATPDRATGMRSFIEHGPGKALFD</sequence>
<dbReference type="SUPFAM" id="SSF52096">
    <property type="entry name" value="ClpP/crotonase"/>
    <property type="match status" value="1"/>
</dbReference>
<dbReference type="EMBL" id="JAGSXH010000004">
    <property type="protein sequence ID" value="MBS2961843.1"/>
    <property type="molecule type" value="Genomic_DNA"/>
</dbReference>
<dbReference type="CDD" id="cd06558">
    <property type="entry name" value="crotonase-like"/>
    <property type="match status" value="1"/>
</dbReference>
<keyword evidence="3" id="KW-0443">Lipid metabolism</keyword>
<proteinExistence type="inferred from homology"/>
<dbReference type="GO" id="GO:0004300">
    <property type="term" value="F:enoyl-CoA hydratase activity"/>
    <property type="evidence" value="ECO:0007669"/>
    <property type="project" value="UniProtKB-EC"/>
</dbReference>
<dbReference type="PANTHER" id="PTHR11941:SF169">
    <property type="entry name" value="(7AS)-7A-METHYL-1,5-DIOXO-2,3,5,6,7,7A-HEXAHYDRO-1H-INDENE-CARBOXYL-COA HYDROLASE"/>
    <property type="match status" value="1"/>
</dbReference>
<comment type="catalytic activity">
    <reaction evidence="6">
        <text>a 4-saturated-(3S)-3-hydroxyacyl-CoA = a (3E)-enoyl-CoA + H2O</text>
        <dbReference type="Rhea" id="RHEA:20724"/>
        <dbReference type="ChEBI" id="CHEBI:15377"/>
        <dbReference type="ChEBI" id="CHEBI:58521"/>
        <dbReference type="ChEBI" id="CHEBI:137480"/>
        <dbReference type="EC" id="4.2.1.17"/>
    </reaction>
</comment>
<dbReference type="InterPro" id="IPR014748">
    <property type="entry name" value="Enoyl-CoA_hydra_C"/>
</dbReference>
<evidence type="ECO:0000256" key="7">
    <source>
        <dbReference type="RuleBase" id="RU003707"/>
    </source>
</evidence>
<evidence type="ECO:0000256" key="5">
    <source>
        <dbReference type="ARBA" id="ARBA00023709"/>
    </source>
</evidence>
<comment type="similarity">
    <text evidence="1 7">Belongs to the enoyl-CoA hydratase/isomerase family.</text>
</comment>
<evidence type="ECO:0000256" key="4">
    <source>
        <dbReference type="ARBA" id="ARBA00023239"/>
    </source>
</evidence>
<dbReference type="PROSITE" id="PS00166">
    <property type="entry name" value="ENOYL_COA_HYDRATASE"/>
    <property type="match status" value="1"/>
</dbReference>
<evidence type="ECO:0000313" key="9">
    <source>
        <dbReference type="Proteomes" id="UP000677913"/>
    </source>
</evidence>
<organism evidence="8 9">
    <name type="scientific">Actinocrinis puniceicyclus</name>
    <dbReference type="NCBI Taxonomy" id="977794"/>
    <lineage>
        <taxon>Bacteria</taxon>
        <taxon>Bacillati</taxon>
        <taxon>Actinomycetota</taxon>
        <taxon>Actinomycetes</taxon>
        <taxon>Catenulisporales</taxon>
        <taxon>Actinospicaceae</taxon>
        <taxon>Actinocrinis</taxon>
    </lineage>
</organism>
<dbReference type="PANTHER" id="PTHR11941">
    <property type="entry name" value="ENOYL-COA HYDRATASE-RELATED"/>
    <property type="match status" value="1"/>
</dbReference>
<comment type="caution">
    <text evidence="8">The sequence shown here is derived from an EMBL/GenBank/DDBJ whole genome shotgun (WGS) entry which is preliminary data.</text>
</comment>
<dbReference type="FunFam" id="3.90.226.10:FF:000009">
    <property type="entry name" value="Carnitinyl-CoA dehydratase"/>
    <property type="match status" value="1"/>
</dbReference>
<dbReference type="InterPro" id="IPR018376">
    <property type="entry name" value="Enoyl-CoA_hyd/isom_CS"/>
</dbReference>
<dbReference type="GO" id="GO:0006635">
    <property type="term" value="P:fatty acid beta-oxidation"/>
    <property type="evidence" value="ECO:0007669"/>
    <property type="project" value="TreeGrafter"/>
</dbReference>
<evidence type="ECO:0000256" key="1">
    <source>
        <dbReference type="ARBA" id="ARBA00005254"/>
    </source>
</evidence>
<evidence type="ECO:0000256" key="2">
    <source>
        <dbReference type="ARBA" id="ARBA00012076"/>
    </source>
</evidence>
<evidence type="ECO:0000256" key="6">
    <source>
        <dbReference type="ARBA" id="ARBA00023717"/>
    </source>
</evidence>
<dbReference type="EC" id="4.2.1.17" evidence="2"/>
<reference evidence="8" key="1">
    <citation type="submission" date="2021-04" db="EMBL/GenBank/DDBJ databases">
        <title>Genome based classification of Actinospica acidithermotolerans sp. nov., an actinobacterium isolated from an Indonesian hot spring.</title>
        <authorList>
            <person name="Kusuma A.B."/>
            <person name="Putra K.E."/>
            <person name="Nafisah S."/>
            <person name="Loh J."/>
            <person name="Nouioui I."/>
            <person name="Goodfellow M."/>
        </authorList>
    </citation>
    <scope>NUCLEOTIDE SEQUENCE</scope>
    <source>
        <strain evidence="8">DSM 45618</strain>
    </source>
</reference>
<name>A0A8J7WGP5_9ACTN</name>